<name>A0A6L2MUF9_TANCI</name>
<sequence length="146" mass="16625">MSLSLAENVIVAGADTCPPMLHKTQYISWASRMLLYIKSKEKGKLLIESVINGPFQYGPVLEGGTLNTPVTVRARRYDEILDAKMLREACDIKAMNCYERESKLYDEFDMFTLVPEETIHSYYLRSLNLCEYLGQLGSSETYSFVS</sequence>
<proteinExistence type="predicted"/>
<comment type="caution">
    <text evidence="1">The sequence shown here is derived from an EMBL/GenBank/DDBJ whole genome shotgun (WGS) entry which is preliminary data.</text>
</comment>
<gene>
    <name evidence="1" type="ORF">Tci_048350</name>
</gene>
<reference evidence="1" key="1">
    <citation type="journal article" date="2019" name="Sci. Rep.">
        <title>Draft genome of Tanacetum cinerariifolium, the natural source of mosquito coil.</title>
        <authorList>
            <person name="Yamashiro T."/>
            <person name="Shiraishi A."/>
            <person name="Satake H."/>
            <person name="Nakayama K."/>
        </authorList>
    </citation>
    <scope>NUCLEOTIDE SEQUENCE</scope>
</reference>
<accession>A0A6L2MUF9</accession>
<protein>
    <recommendedName>
        <fullName evidence="2">Integrase, catalytic region, zinc finger, CCHC-type, peptidase aspartic, catalytic</fullName>
    </recommendedName>
</protein>
<evidence type="ECO:0000313" key="1">
    <source>
        <dbReference type="EMBL" id="GEU76372.1"/>
    </source>
</evidence>
<evidence type="ECO:0008006" key="2">
    <source>
        <dbReference type="Google" id="ProtNLM"/>
    </source>
</evidence>
<dbReference type="EMBL" id="BKCJ010007267">
    <property type="protein sequence ID" value="GEU76372.1"/>
    <property type="molecule type" value="Genomic_DNA"/>
</dbReference>
<dbReference type="AlphaFoldDB" id="A0A6L2MUF9"/>
<organism evidence="1">
    <name type="scientific">Tanacetum cinerariifolium</name>
    <name type="common">Dalmatian daisy</name>
    <name type="synonym">Chrysanthemum cinerariifolium</name>
    <dbReference type="NCBI Taxonomy" id="118510"/>
    <lineage>
        <taxon>Eukaryota</taxon>
        <taxon>Viridiplantae</taxon>
        <taxon>Streptophyta</taxon>
        <taxon>Embryophyta</taxon>
        <taxon>Tracheophyta</taxon>
        <taxon>Spermatophyta</taxon>
        <taxon>Magnoliopsida</taxon>
        <taxon>eudicotyledons</taxon>
        <taxon>Gunneridae</taxon>
        <taxon>Pentapetalae</taxon>
        <taxon>asterids</taxon>
        <taxon>campanulids</taxon>
        <taxon>Asterales</taxon>
        <taxon>Asteraceae</taxon>
        <taxon>Asteroideae</taxon>
        <taxon>Anthemideae</taxon>
        <taxon>Anthemidinae</taxon>
        <taxon>Tanacetum</taxon>
    </lineage>
</organism>